<comment type="subcellular location">
    <subcellularLocation>
        <location evidence="1">Cell membrane</location>
        <topology evidence="1">Multi-pass membrane protein</topology>
    </subcellularLocation>
</comment>
<dbReference type="GO" id="GO:0005886">
    <property type="term" value="C:plasma membrane"/>
    <property type="evidence" value="ECO:0007669"/>
    <property type="project" value="UniProtKB-SubCell"/>
</dbReference>
<dbReference type="InterPro" id="IPR052984">
    <property type="entry name" value="UPF0421"/>
</dbReference>
<dbReference type="RefSeq" id="WP_126406894.1">
    <property type="nucleotide sequence ID" value="NZ_RXNT01000003.1"/>
</dbReference>
<dbReference type="EMBL" id="RXNT01000003">
    <property type="protein sequence ID" value="RTR35197.1"/>
    <property type="molecule type" value="Genomic_DNA"/>
</dbReference>
<protein>
    <submittedName>
        <fullName evidence="8">Aromatic acid exporter family protein</fullName>
    </submittedName>
</protein>
<evidence type="ECO:0000256" key="2">
    <source>
        <dbReference type="ARBA" id="ARBA00022475"/>
    </source>
</evidence>
<dbReference type="Pfam" id="PF06081">
    <property type="entry name" value="ArAE_1"/>
    <property type="match status" value="1"/>
</dbReference>
<feature type="transmembrane region" description="Helical" evidence="6">
    <location>
        <begin position="20"/>
        <end position="42"/>
    </location>
</feature>
<feature type="transmembrane region" description="Helical" evidence="6">
    <location>
        <begin position="118"/>
        <end position="143"/>
    </location>
</feature>
<keyword evidence="4 6" id="KW-1133">Transmembrane helix</keyword>
<name>A0A431WIJ9_9BACI</name>
<dbReference type="InterPro" id="IPR038323">
    <property type="entry name" value="ArAE_1_C_sf"/>
</dbReference>
<evidence type="ECO:0000313" key="8">
    <source>
        <dbReference type="EMBL" id="RTR35197.1"/>
    </source>
</evidence>
<dbReference type="InterPro" id="IPR010343">
    <property type="entry name" value="ArAE_1"/>
</dbReference>
<keyword evidence="9" id="KW-1185">Reference proteome</keyword>
<evidence type="ECO:0000256" key="5">
    <source>
        <dbReference type="ARBA" id="ARBA00023136"/>
    </source>
</evidence>
<dbReference type="Gene3D" id="1.20.120.940">
    <property type="entry name" value="Putative aromatic acid exporter, C-terminal domain"/>
    <property type="match status" value="1"/>
</dbReference>
<keyword evidence="2" id="KW-1003">Cell membrane</keyword>
<dbReference type="Proteomes" id="UP000271374">
    <property type="component" value="Unassembled WGS sequence"/>
</dbReference>
<accession>A0A431WIJ9</accession>
<dbReference type="PANTHER" id="PTHR40064">
    <property type="entry name" value="MEMBRANE PROTEIN-RELATED"/>
    <property type="match status" value="1"/>
</dbReference>
<feature type="transmembrane region" description="Helical" evidence="6">
    <location>
        <begin position="77"/>
        <end position="97"/>
    </location>
</feature>
<proteinExistence type="predicted"/>
<organism evidence="8 9">
    <name type="scientific">Bacillus yapensis</name>
    <dbReference type="NCBI Taxonomy" id="2492960"/>
    <lineage>
        <taxon>Bacteria</taxon>
        <taxon>Bacillati</taxon>
        <taxon>Bacillota</taxon>
        <taxon>Bacilli</taxon>
        <taxon>Bacillales</taxon>
        <taxon>Bacillaceae</taxon>
        <taxon>Bacillus</taxon>
    </lineage>
</organism>
<gene>
    <name evidence="8" type="ORF">EKG37_04755</name>
</gene>
<reference evidence="8 9" key="1">
    <citation type="submission" date="2018-12" db="EMBL/GenBank/DDBJ databases">
        <title>Bacillus yapensis draft genome sequence.</title>
        <authorList>
            <person name="Yu L."/>
            <person name="Xu X."/>
            <person name="Tang X."/>
        </authorList>
    </citation>
    <scope>NUCLEOTIDE SEQUENCE [LARGE SCALE GENOMIC DNA]</scope>
    <source>
        <strain evidence="8 9">XXST-01</strain>
    </source>
</reference>
<keyword evidence="3 6" id="KW-0812">Transmembrane</keyword>
<dbReference type="OrthoDB" id="357521at2"/>
<keyword evidence="5 6" id="KW-0472">Membrane</keyword>
<dbReference type="PANTHER" id="PTHR40064:SF1">
    <property type="entry name" value="MEMBRANE PROTEIN"/>
    <property type="match status" value="1"/>
</dbReference>
<dbReference type="InterPro" id="IPR021062">
    <property type="entry name" value="ArAE_1_C"/>
</dbReference>
<evidence type="ECO:0000259" key="7">
    <source>
        <dbReference type="Pfam" id="PF11728"/>
    </source>
</evidence>
<evidence type="ECO:0000313" key="9">
    <source>
        <dbReference type="Proteomes" id="UP000271374"/>
    </source>
</evidence>
<comment type="caution">
    <text evidence="8">The sequence shown here is derived from an EMBL/GenBank/DDBJ whole genome shotgun (WGS) entry which is preliminary data.</text>
</comment>
<evidence type="ECO:0000256" key="3">
    <source>
        <dbReference type="ARBA" id="ARBA00022692"/>
    </source>
</evidence>
<dbReference type="Pfam" id="PF11728">
    <property type="entry name" value="ArAE_1_C"/>
    <property type="match status" value="1"/>
</dbReference>
<dbReference type="AlphaFoldDB" id="A0A431WIJ9"/>
<sequence length="331" mass="38053">MKFKIGYRTIKTALGTTLSIFLAQAIGLTNFASAGILTILCIKPTKVKSVKASLDRVLACLIAMGFSTLFFEGITYHPLTIGLMLLFFIPTAVFFKVQEGIVSSSVIIFHIYNAKNVTIGLLLNEIGIVLIGVGMALVMNLYMPSAEKKLLEYQDKLEQNFSKIMMEIVHYLRTNDNRWDGKELTSTASLIDEAKALAFRDVENHFRRNENLYYHYFKMREKQFEIIERILVLIAALPITVVQGKMIADFLEELSGYICPGEVPQNFLEKLLDMREQFQKMELPKTREEFEVRATLLQITKEIEQYLILKNFFKSLKREKKKYRKGSVELN</sequence>
<evidence type="ECO:0000256" key="1">
    <source>
        <dbReference type="ARBA" id="ARBA00004651"/>
    </source>
</evidence>
<evidence type="ECO:0000256" key="6">
    <source>
        <dbReference type="SAM" id="Phobius"/>
    </source>
</evidence>
<feature type="domain" description="Putative aromatic acid exporter C-terminal" evidence="7">
    <location>
        <begin position="147"/>
        <end position="311"/>
    </location>
</feature>
<evidence type="ECO:0000256" key="4">
    <source>
        <dbReference type="ARBA" id="ARBA00022989"/>
    </source>
</evidence>